<gene>
    <name evidence="1" type="ORF">SO802_006187</name>
</gene>
<sequence>MECTMKMERILMTITMIMVTMNIESKSNCVRRGSLQNVLLNSLKPLRINYKIRLEADIERKLKEKRNNIVEFIKERLELDVIRIPNLVEQFFKIQFEFKAFLFYFLLFSPSPGIQINVSGVGSSGCNFFIFY</sequence>
<keyword evidence="2" id="KW-1185">Reference proteome</keyword>
<reference evidence="1 2" key="1">
    <citation type="submission" date="2024-01" db="EMBL/GenBank/DDBJ databases">
        <title>A telomere-to-telomere, gap-free genome of sweet tea (Lithocarpus litseifolius).</title>
        <authorList>
            <person name="Zhou J."/>
        </authorList>
    </citation>
    <scope>NUCLEOTIDE SEQUENCE [LARGE SCALE GENOMIC DNA]</scope>
    <source>
        <strain evidence="1">Zhou-2022a</strain>
        <tissue evidence="1">Leaf</tissue>
    </source>
</reference>
<comment type="caution">
    <text evidence="1">The sequence shown here is derived from an EMBL/GenBank/DDBJ whole genome shotgun (WGS) entry which is preliminary data.</text>
</comment>
<dbReference type="Proteomes" id="UP001459277">
    <property type="component" value="Unassembled WGS sequence"/>
</dbReference>
<evidence type="ECO:0000313" key="1">
    <source>
        <dbReference type="EMBL" id="KAL0011079.1"/>
    </source>
</evidence>
<name>A0AAW2DNJ7_9ROSI</name>
<dbReference type="AlphaFoldDB" id="A0AAW2DNJ7"/>
<protein>
    <submittedName>
        <fullName evidence="1">Uncharacterized protein</fullName>
    </submittedName>
</protein>
<accession>A0AAW2DNJ7</accession>
<dbReference type="EMBL" id="JAZDWU010000002">
    <property type="protein sequence ID" value="KAL0011079.1"/>
    <property type="molecule type" value="Genomic_DNA"/>
</dbReference>
<evidence type="ECO:0000313" key="2">
    <source>
        <dbReference type="Proteomes" id="UP001459277"/>
    </source>
</evidence>
<proteinExistence type="predicted"/>
<organism evidence="1 2">
    <name type="scientific">Lithocarpus litseifolius</name>
    <dbReference type="NCBI Taxonomy" id="425828"/>
    <lineage>
        <taxon>Eukaryota</taxon>
        <taxon>Viridiplantae</taxon>
        <taxon>Streptophyta</taxon>
        <taxon>Embryophyta</taxon>
        <taxon>Tracheophyta</taxon>
        <taxon>Spermatophyta</taxon>
        <taxon>Magnoliopsida</taxon>
        <taxon>eudicotyledons</taxon>
        <taxon>Gunneridae</taxon>
        <taxon>Pentapetalae</taxon>
        <taxon>rosids</taxon>
        <taxon>fabids</taxon>
        <taxon>Fagales</taxon>
        <taxon>Fagaceae</taxon>
        <taxon>Lithocarpus</taxon>
    </lineage>
</organism>